<keyword evidence="2" id="KW-1185">Reference proteome</keyword>
<protein>
    <submittedName>
        <fullName evidence="1">Uncharacterized protein</fullName>
    </submittedName>
</protein>
<evidence type="ECO:0000313" key="2">
    <source>
        <dbReference type="Proteomes" id="UP001519460"/>
    </source>
</evidence>
<dbReference type="Proteomes" id="UP001519460">
    <property type="component" value="Unassembled WGS sequence"/>
</dbReference>
<evidence type="ECO:0000313" key="1">
    <source>
        <dbReference type="EMBL" id="KAK7449366.1"/>
    </source>
</evidence>
<dbReference type="PANTHER" id="PTHR10773">
    <property type="entry name" value="DNA-DIRECTED RNA POLYMERASES I, II, AND III SUBUNIT RPABC2"/>
    <property type="match status" value="1"/>
</dbReference>
<proteinExistence type="predicted"/>
<dbReference type="AlphaFoldDB" id="A0ABD0J1B7"/>
<sequence length="529" mass="61106">MGPSCVSKFCERSKNHACKHISKEERKKLFESFWAMESWEERKTFVRTSVVVIDVKQRRSGPEESRRSKSFVYRFKIDGRGVHVCKNMFCNTLGISPRTIGAWIAGTDAEGQKATENVAKDCNKAPKTGKHAPLSEEDAGFLKAWLAELPTVPSHYCRNVPSYQNKHFLFPGTTISQLHDQYKKDASAAGKRSIGYDAFSKTFRAMDYSIFVPRKDQCDLCTSAKHGNVEEEKIRAHMKAKDDARREKVKDKEEASFHTSVWTMDTQAVLLCPKTNASALYYKTKLQVHNLTFYNLKTKEGYCKVWDETEGDLSSEMFAYLQFRHFEDYLRSHPSIQTLIVWSDGCSYQNKNCNLANVYLYLSETMGVRIEQKYLVPGHTQMEADSIHSTIEQKIKGDIFTPRDYVVAMQTARNRPFPYHVEEIVHSDVQKLSAACLSSIRPGSRVGDPTVSEIRGLRYETDGSVHFKLSFEDEWQIHPQRITKHRDIHWKRLFDARKPIKARKWKDLQSMKHVMPRSVHSFYDTLPHE</sequence>
<comment type="caution">
    <text evidence="1">The sequence shown here is derived from an EMBL/GenBank/DDBJ whole genome shotgun (WGS) entry which is preliminary data.</text>
</comment>
<organism evidence="1 2">
    <name type="scientific">Batillaria attramentaria</name>
    <dbReference type="NCBI Taxonomy" id="370345"/>
    <lineage>
        <taxon>Eukaryota</taxon>
        <taxon>Metazoa</taxon>
        <taxon>Spiralia</taxon>
        <taxon>Lophotrochozoa</taxon>
        <taxon>Mollusca</taxon>
        <taxon>Gastropoda</taxon>
        <taxon>Caenogastropoda</taxon>
        <taxon>Sorbeoconcha</taxon>
        <taxon>Cerithioidea</taxon>
        <taxon>Batillariidae</taxon>
        <taxon>Batillaria</taxon>
    </lineage>
</organism>
<accession>A0ABD0J1B7</accession>
<dbReference type="PANTHER" id="PTHR10773:SF19">
    <property type="match status" value="1"/>
</dbReference>
<gene>
    <name evidence="1" type="ORF">BaRGS_00040017</name>
</gene>
<reference evidence="1 2" key="1">
    <citation type="journal article" date="2023" name="Sci. Data">
        <title>Genome assembly of the Korean intertidal mud-creeper Batillaria attramentaria.</title>
        <authorList>
            <person name="Patra A.K."/>
            <person name="Ho P.T."/>
            <person name="Jun S."/>
            <person name="Lee S.J."/>
            <person name="Kim Y."/>
            <person name="Won Y.J."/>
        </authorList>
    </citation>
    <scope>NUCLEOTIDE SEQUENCE [LARGE SCALE GENOMIC DNA]</scope>
    <source>
        <strain evidence="1">Wonlab-2016</strain>
    </source>
</reference>
<name>A0ABD0J1B7_9CAEN</name>
<dbReference type="EMBL" id="JACVVK020000750">
    <property type="protein sequence ID" value="KAK7449366.1"/>
    <property type="molecule type" value="Genomic_DNA"/>
</dbReference>